<evidence type="ECO:0000256" key="3">
    <source>
        <dbReference type="ARBA" id="ARBA00023163"/>
    </source>
</evidence>
<name>A0A6C1E134_SACPS</name>
<dbReference type="GO" id="GO:0003743">
    <property type="term" value="F:translation initiation factor activity"/>
    <property type="evidence" value="ECO:0007669"/>
    <property type="project" value="UniProtKB-KW"/>
</dbReference>
<evidence type="ECO:0000256" key="6">
    <source>
        <dbReference type="SAM" id="SignalP"/>
    </source>
</evidence>
<protein>
    <submittedName>
        <fullName evidence="8">Transcription initiation factor TFIID subunit 3</fullName>
    </submittedName>
</protein>
<reference evidence="8 9" key="1">
    <citation type="journal article" date="2019" name="BMC Genomics">
        <title>Chromosome level assembly and comparative genome analysis confirm lager-brewing yeasts originated from a single hybridization.</title>
        <authorList>
            <person name="Salazar A.N."/>
            <person name="Gorter de Vries A.R."/>
            <person name="van den Broek M."/>
            <person name="Brouwers N."/>
            <person name="de la Torre Cortes P."/>
            <person name="Kuijpers N.G.A."/>
            <person name="Daran J.G."/>
            <person name="Abeel T."/>
        </authorList>
    </citation>
    <scope>NUCLEOTIDE SEQUENCE [LARGE SCALE GENOMIC DNA]</scope>
    <source>
        <strain evidence="8 9">CBS 1483</strain>
    </source>
</reference>
<dbReference type="GO" id="GO:0046982">
    <property type="term" value="F:protein heterodimerization activity"/>
    <property type="evidence" value="ECO:0007669"/>
    <property type="project" value="InterPro"/>
</dbReference>
<evidence type="ECO:0000256" key="5">
    <source>
        <dbReference type="SAM" id="MobiDB-lite"/>
    </source>
</evidence>
<keyword evidence="8" id="KW-0648">Protein biosynthesis</keyword>
<dbReference type="InterPro" id="IPR009072">
    <property type="entry name" value="Histone-fold"/>
</dbReference>
<keyword evidence="8" id="KW-0396">Initiation factor</keyword>
<dbReference type="Proteomes" id="UP000501346">
    <property type="component" value="Chromosome ScXVI"/>
</dbReference>
<evidence type="ECO:0000256" key="1">
    <source>
        <dbReference type="ARBA" id="ARBA00004123"/>
    </source>
</evidence>
<feature type="domain" description="Bromodomain associated" evidence="7">
    <location>
        <begin position="5"/>
        <end position="83"/>
    </location>
</feature>
<keyword evidence="9" id="KW-1185">Reference proteome</keyword>
<dbReference type="SMART" id="SM00576">
    <property type="entry name" value="BTP"/>
    <property type="match status" value="1"/>
</dbReference>
<feature type="compositionally biased region" description="Low complexity" evidence="5">
    <location>
        <begin position="283"/>
        <end position="294"/>
    </location>
</feature>
<dbReference type="FunFam" id="1.10.20.10:FF:000114">
    <property type="entry name" value="Taf3p"/>
    <property type="match status" value="1"/>
</dbReference>
<dbReference type="EMBL" id="CP048997">
    <property type="protein sequence ID" value="QID82962.1"/>
    <property type="molecule type" value="Genomic_DNA"/>
</dbReference>
<sequence>MTTNNDFYFALLRISILQLLKAQGFDRARPSLVDVMTDLYAKFLSLLASEVSSIAQARCDQDDTIALQDITLALENLGIVKPTNVLDVYDENSELSSSRGMEKFKDWCIYSTQLTDARITALPTVELLQSEEKESDPLSAIPDYLNQLLQNKGAKQKLETKNRKTELIEDLINNNGLDDWIKLVIARQRINMIERASKKESQNVPALPHIAGYKSSILSRHHHTTITNEDRMPSAMTPRDEDALTETQENPFVTSKLPIMRKENRLENITLSFEDEELESLGEVEGPNQKSQENNNEESFKENNKSLTESPHGDDRDISMFQFDSNVDTKWAEQEDMDSTFQRRTSLDYGGYF</sequence>
<proteinExistence type="predicted"/>
<keyword evidence="2" id="KW-0805">Transcription regulation</keyword>
<organism evidence="8 9">
    <name type="scientific">Saccharomyces pastorianus</name>
    <name type="common">Lager yeast</name>
    <name type="synonym">Saccharomyces cerevisiae x Saccharomyces eubayanus</name>
    <dbReference type="NCBI Taxonomy" id="27292"/>
    <lineage>
        <taxon>Eukaryota</taxon>
        <taxon>Fungi</taxon>
        <taxon>Dikarya</taxon>
        <taxon>Ascomycota</taxon>
        <taxon>Saccharomycotina</taxon>
        <taxon>Saccharomycetes</taxon>
        <taxon>Saccharomycetales</taxon>
        <taxon>Saccharomycetaceae</taxon>
        <taxon>Saccharomyces</taxon>
    </lineage>
</organism>
<dbReference type="Gene3D" id="1.10.20.10">
    <property type="entry name" value="Histone, subunit A"/>
    <property type="match status" value="1"/>
</dbReference>
<evidence type="ECO:0000313" key="9">
    <source>
        <dbReference type="Proteomes" id="UP000501346"/>
    </source>
</evidence>
<dbReference type="GO" id="GO:0005634">
    <property type="term" value="C:nucleus"/>
    <property type="evidence" value="ECO:0007669"/>
    <property type="project" value="UniProtKB-SubCell"/>
</dbReference>
<feature type="region of interest" description="Disordered" evidence="5">
    <location>
        <begin position="333"/>
        <end position="353"/>
    </location>
</feature>
<keyword evidence="4" id="KW-0539">Nucleus</keyword>
<evidence type="ECO:0000256" key="2">
    <source>
        <dbReference type="ARBA" id="ARBA00023015"/>
    </source>
</evidence>
<evidence type="ECO:0000259" key="7">
    <source>
        <dbReference type="SMART" id="SM00576"/>
    </source>
</evidence>
<evidence type="ECO:0000256" key="4">
    <source>
        <dbReference type="ARBA" id="ARBA00023242"/>
    </source>
</evidence>
<keyword evidence="6" id="KW-0732">Signal</keyword>
<evidence type="ECO:0000313" key="8">
    <source>
        <dbReference type="EMBL" id="QID82962.1"/>
    </source>
</evidence>
<dbReference type="Pfam" id="PF07524">
    <property type="entry name" value="Bromo_TP"/>
    <property type="match status" value="1"/>
</dbReference>
<dbReference type="CDD" id="cd00076">
    <property type="entry name" value="HFD_SF"/>
    <property type="match status" value="1"/>
</dbReference>
<dbReference type="InterPro" id="IPR006565">
    <property type="entry name" value="BTP"/>
</dbReference>
<feature type="chain" id="PRO_5025510557" evidence="6">
    <location>
        <begin position="23"/>
        <end position="353"/>
    </location>
</feature>
<dbReference type="OrthoDB" id="5402929at2759"/>
<gene>
    <name evidence="8" type="primary">TAF3_1</name>
    <name evidence="8" type="ORF">GRS66_005396</name>
</gene>
<comment type="subcellular location">
    <subcellularLocation>
        <location evidence="1">Nucleus</location>
    </subcellularLocation>
</comment>
<dbReference type="AlphaFoldDB" id="A0A6C1E134"/>
<keyword evidence="3" id="KW-0804">Transcription</keyword>
<accession>A0A6C1E134</accession>
<feature type="signal peptide" evidence="6">
    <location>
        <begin position="1"/>
        <end position="22"/>
    </location>
</feature>
<feature type="region of interest" description="Disordered" evidence="5">
    <location>
        <begin position="279"/>
        <end position="321"/>
    </location>
</feature>